<organism evidence="1 2">
    <name type="scientific">Koleobacter methoxysyntrophicus</name>
    <dbReference type="NCBI Taxonomy" id="2751313"/>
    <lineage>
        <taxon>Bacteria</taxon>
        <taxon>Bacillati</taxon>
        <taxon>Bacillota</taxon>
        <taxon>Clostridia</taxon>
        <taxon>Koleobacterales</taxon>
        <taxon>Koleobacteraceae</taxon>
        <taxon>Koleobacter</taxon>
    </lineage>
</organism>
<dbReference type="KEGG" id="kme:H0A61_01965"/>
<reference evidence="1" key="1">
    <citation type="submission" date="2020-07" db="EMBL/GenBank/DDBJ databases">
        <title>Koleobacter methoxysyntrophicus gen. nov., sp. nov., a novel anaerobic bacterium isolated from deep subsurface oil field and proposal of Koleobacterales ord. nov. in the phylum Firmicutes.</title>
        <authorList>
            <person name="Sakamoto S."/>
            <person name="Tamaki H."/>
        </authorList>
    </citation>
    <scope>NUCLEOTIDE SEQUENCE</scope>
    <source>
        <strain evidence="1">NRmbB1</strain>
    </source>
</reference>
<sequence>MADQPDRRVSLTPGCKIYHLFNYSEVIVKGNKEVFLIKIEKIDNQRSHDFGPRAKRK</sequence>
<keyword evidence="2" id="KW-1185">Reference proteome</keyword>
<protein>
    <submittedName>
        <fullName evidence="1">Uncharacterized protein</fullName>
    </submittedName>
</protein>
<evidence type="ECO:0000313" key="2">
    <source>
        <dbReference type="Proteomes" id="UP000662904"/>
    </source>
</evidence>
<proteinExistence type="predicted"/>
<evidence type="ECO:0000313" key="1">
    <source>
        <dbReference type="EMBL" id="QSQ09590.1"/>
    </source>
</evidence>
<dbReference type="AlphaFoldDB" id="A0A8A0RPT5"/>
<name>A0A8A0RPT5_9FIRM</name>
<gene>
    <name evidence="1" type="ORF">H0A61_01965</name>
</gene>
<accession>A0A8A0RPT5</accession>
<dbReference type="Proteomes" id="UP000662904">
    <property type="component" value="Chromosome"/>
</dbReference>
<dbReference type="EMBL" id="CP059066">
    <property type="protein sequence ID" value="QSQ09590.1"/>
    <property type="molecule type" value="Genomic_DNA"/>
</dbReference>